<protein>
    <submittedName>
        <fullName evidence="1">Uncharacterized protein</fullName>
    </submittedName>
</protein>
<dbReference type="EMBL" id="KV440976">
    <property type="protein sequence ID" value="OAD76013.1"/>
    <property type="molecule type" value="Genomic_DNA"/>
</dbReference>
<dbReference type="InParanoid" id="A0A162UKR2"/>
<dbReference type="RefSeq" id="XP_018294053.1">
    <property type="nucleotide sequence ID" value="XM_018440517.1"/>
</dbReference>
<keyword evidence="2" id="KW-1185">Reference proteome</keyword>
<dbReference type="GeneID" id="29001423"/>
<reference evidence="2" key="1">
    <citation type="submission" date="2015-06" db="EMBL/GenBank/DDBJ databases">
        <title>Expansion of signal transduction pathways in fungi by whole-genome duplication.</title>
        <authorList>
            <consortium name="DOE Joint Genome Institute"/>
            <person name="Corrochano L.M."/>
            <person name="Kuo A."/>
            <person name="Marcet-Houben M."/>
            <person name="Polaino S."/>
            <person name="Salamov A."/>
            <person name="Villalobos J.M."/>
            <person name="Alvarez M.I."/>
            <person name="Avalos J."/>
            <person name="Benito E.P."/>
            <person name="Benoit I."/>
            <person name="Burger G."/>
            <person name="Camino L.P."/>
            <person name="Canovas D."/>
            <person name="Cerda-Olmedo E."/>
            <person name="Cheng J.-F."/>
            <person name="Dominguez A."/>
            <person name="Elias M."/>
            <person name="Eslava A.P."/>
            <person name="Glaser F."/>
            <person name="Grimwood J."/>
            <person name="Gutierrez G."/>
            <person name="Heitman J."/>
            <person name="Henrissat B."/>
            <person name="Iturriaga E.A."/>
            <person name="Lang B.F."/>
            <person name="Lavin J.L."/>
            <person name="Lee S."/>
            <person name="Li W."/>
            <person name="Lindquist E."/>
            <person name="Lopez-Garcia S."/>
            <person name="Luque E.M."/>
            <person name="Marcos A.T."/>
            <person name="Martin J."/>
            <person name="McCluskey K."/>
            <person name="Medina H.R."/>
            <person name="Miralles-Duran A."/>
            <person name="Miyazaki A."/>
            <person name="Munoz-Torres E."/>
            <person name="Oguiza J.A."/>
            <person name="Ohm R."/>
            <person name="Olmedo M."/>
            <person name="Orejas M."/>
            <person name="Ortiz-Castellanos L."/>
            <person name="Pisabarro A.G."/>
            <person name="Rodriguez-Romero J."/>
            <person name="Ruiz-Herrera J."/>
            <person name="Ruiz-Vazquez R."/>
            <person name="Sanz C."/>
            <person name="Schackwitz W."/>
            <person name="Schmutz J."/>
            <person name="Shahriari M."/>
            <person name="Shelest E."/>
            <person name="Silva-Franco F."/>
            <person name="Soanes D."/>
            <person name="Syed K."/>
            <person name="Tagua V.G."/>
            <person name="Talbot N.J."/>
            <person name="Thon M."/>
            <person name="De vries R.P."/>
            <person name="Wiebenga A."/>
            <person name="Yadav J.S."/>
            <person name="Braun E.L."/>
            <person name="Baker S."/>
            <person name="Garre V."/>
            <person name="Horwitz B."/>
            <person name="Torres-Martinez S."/>
            <person name="Idnurm A."/>
            <person name="Herrera-Estrella A."/>
            <person name="Gabaldon T."/>
            <person name="Grigoriev I.V."/>
        </authorList>
    </citation>
    <scope>NUCLEOTIDE SEQUENCE [LARGE SCALE GENOMIC DNA]</scope>
    <source>
        <strain evidence="2">NRRL 1555(-)</strain>
    </source>
</reference>
<proteinExistence type="predicted"/>
<gene>
    <name evidence="1" type="ORF">PHYBLDRAFT_59546</name>
</gene>
<name>A0A162UKR2_PHYB8</name>
<evidence type="ECO:0000313" key="2">
    <source>
        <dbReference type="Proteomes" id="UP000077315"/>
    </source>
</evidence>
<organism evidence="1 2">
    <name type="scientific">Phycomyces blakesleeanus (strain ATCC 8743b / DSM 1359 / FGSC 10004 / NBRC 33097 / NRRL 1555)</name>
    <dbReference type="NCBI Taxonomy" id="763407"/>
    <lineage>
        <taxon>Eukaryota</taxon>
        <taxon>Fungi</taxon>
        <taxon>Fungi incertae sedis</taxon>
        <taxon>Mucoromycota</taxon>
        <taxon>Mucoromycotina</taxon>
        <taxon>Mucoromycetes</taxon>
        <taxon>Mucorales</taxon>
        <taxon>Phycomycetaceae</taxon>
        <taxon>Phycomyces</taxon>
    </lineage>
</organism>
<dbReference type="Proteomes" id="UP000077315">
    <property type="component" value="Unassembled WGS sequence"/>
</dbReference>
<accession>A0A162UKR2</accession>
<dbReference type="VEuPathDB" id="FungiDB:PHYBLDRAFT_59546"/>
<sequence length="149" mass="16759">MVDKFALRYCTVGDTLDYSNELLVYLYATLLLGHLQYTTPQSSSLLNRRRLCLDLTFCKCFAFLNIKTWLKCLGSGPCTSAQVLRQAHHGLAYCNLAANDNIGSINDSDTKSNTATQLCSATKKPKQQLRNSTYAYFQSLVFLTQFMSE</sequence>
<dbReference type="AlphaFoldDB" id="A0A162UKR2"/>
<evidence type="ECO:0000313" key="1">
    <source>
        <dbReference type="EMBL" id="OAD76013.1"/>
    </source>
</evidence>